<evidence type="ECO:0000256" key="6">
    <source>
        <dbReference type="ARBA" id="ARBA00022989"/>
    </source>
</evidence>
<reference evidence="11 12" key="1">
    <citation type="submission" date="2014-09" db="EMBL/GenBank/DDBJ databases">
        <authorList>
            <person name="Martin A.A."/>
        </authorList>
    </citation>
    <scope>NUCLEOTIDE SEQUENCE</scope>
    <source>
        <strain evidence="12">ED321</strain>
        <strain evidence="11">ED321 Heterogonic</strain>
    </source>
</reference>
<organism evidence="11">
    <name type="scientific">Strongyloides ratti</name>
    <name type="common">Parasitic roundworm</name>
    <dbReference type="NCBI Taxonomy" id="34506"/>
    <lineage>
        <taxon>Eukaryota</taxon>
        <taxon>Metazoa</taxon>
        <taxon>Ecdysozoa</taxon>
        <taxon>Nematoda</taxon>
        <taxon>Chromadorea</taxon>
        <taxon>Rhabditida</taxon>
        <taxon>Tylenchina</taxon>
        <taxon>Panagrolaimomorpha</taxon>
        <taxon>Strongyloidoidea</taxon>
        <taxon>Strongyloididae</taxon>
        <taxon>Strongyloides</taxon>
    </lineage>
</organism>
<dbReference type="GO" id="GO:0005886">
    <property type="term" value="C:plasma membrane"/>
    <property type="evidence" value="ECO:0007669"/>
    <property type="project" value="TreeGrafter"/>
</dbReference>
<dbReference type="GeneID" id="36380071"/>
<dbReference type="WBParaSite" id="SRAE_2000236700.1">
    <property type="protein sequence ID" value="SRAE_2000236700.1"/>
    <property type="gene ID" value="WBGene00262577"/>
</dbReference>
<evidence type="ECO:0000256" key="4">
    <source>
        <dbReference type="ARBA" id="ARBA00022692"/>
    </source>
</evidence>
<dbReference type="GO" id="GO:0033188">
    <property type="term" value="F:sphingomyelin synthase activity"/>
    <property type="evidence" value="ECO:0007669"/>
    <property type="project" value="TreeGrafter"/>
</dbReference>
<dbReference type="OrthoDB" id="422827at2759"/>
<feature type="transmembrane region" description="Helical" evidence="9">
    <location>
        <begin position="196"/>
        <end position="215"/>
    </location>
</feature>
<gene>
    <name evidence="11 13 14" type="ORF">SRAE_2000236700</name>
</gene>
<evidence type="ECO:0000313" key="12">
    <source>
        <dbReference type="Proteomes" id="UP000035682"/>
    </source>
</evidence>
<dbReference type="GO" id="GO:0046513">
    <property type="term" value="P:ceramide biosynthetic process"/>
    <property type="evidence" value="ECO:0007669"/>
    <property type="project" value="TreeGrafter"/>
</dbReference>
<keyword evidence="5" id="KW-0746">Sphingolipid metabolism</keyword>
<proteinExistence type="inferred from homology"/>
<dbReference type="GO" id="GO:0005789">
    <property type="term" value="C:endoplasmic reticulum membrane"/>
    <property type="evidence" value="ECO:0007669"/>
    <property type="project" value="TreeGrafter"/>
</dbReference>
<dbReference type="InterPro" id="IPR025749">
    <property type="entry name" value="Sphingomyelin_synth-like_dom"/>
</dbReference>
<dbReference type="EMBL" id="LN609529">
    <property type="protein sequence ID" value="CEF67706.1"/>
    <property type="molecule type" value="Genomic_DNA"/>
</dbReference>
<sequence length="329" mass="37784">MANLLSEAEEITHSLVSTASIGTSIQIEEDDNSTSSFIRENNKLPSEKCKTLIAIVLCGLSAFGNTVILSYIHDFRPTSKPLPDISFSLTPYTPNLLYYNEFIMVSLSLSALIICILHKFRWILLRRLFIIAAMLYMGRMFTLLITTLPNADPNYPCAPRFTDNNRTISGVLRRAVRVFFGAGLQVNGNLNLCGDYIYSGHTVILVISTLFINEYSPKRWKYIHIITWAIAFTGIAFLLISRGHYTIDVAISYWLTTRIFWEYHTFAANPYLRNVKSRDNHLQKYGWLFICRIMENNIHTNIPDEFDNPIFHVKKILFRNNNAELPLHS</sequence>
<feature type="transmembrane region" description="Helical" evidence="9">
    <location>
        <begin position="52"/>
        <end position="72"/>
    </location>
</feature>
<dbReference type="RefSeq" id="XP_024506906.1">
    <property type="nucleotide sequence ID" value="XM_024653428.1"/>
</dbReference>
<evidence type="ECO:0000256" key="9">
    <source>
        <dbReference type="SAM" id="Phobius"/>
    </source>
</evidence>
<dbReference type="AlphaFoldDB" id="A0A090LD71"/>
<evidence type="ECO:0000256" key="5">
    <source>
        <dbReference type="ARBA" id="ARBA00022919"/>
    </source>
</evidence>
<accession>A0A090LD71</accession>
<evidence type="ECO:0000256" key="8">
    <source>
        <dbReference type="ARBA" id="ARBA00023136"/>
    </source>
</evidence>
<keyword evidence="8 9" id="KW-0472">Membrane</keyword>
<reference evidence="13" key="2">
    <citation type="submission" date="2020-12" db="UniProtKB">
        <authorList>
            <consortium name="WormBaseParasite"/>
        </authorList>
    </citation>
    <scope>IDENTIFICATION</scope>
</reference>
<dbReference type="Proteomes" id="UP000035682">
    <property type="component" value="Unplaced"/>
</dbReference>
<feature type="transmembrane region" description="Helical" evidence="9">
    <location>
        <begin position="96"/>
        <end position="116"/>
    </location>
</feature>
<dbReference type="WormBase" id="SRAE_2000236700">
    <property type="protein sequence ID" value="SRP07384"/>
    <property type="gene ID" value="WBGene00262577"/>
</dbReference>
<evidence type="ECO:0000256" key="2">
    <source>
        <dbReference type="ARBA" id="ARBA00005441"/>
    </source>
</evidence>
<dbReference type="CTD" id="36380071"/>
<protein>
    <submittedName>
        <fullName evidence="11 13">Sphingomyelin synthase-like domain-containing protein</fullName>
    </submittedName>
</protein>
<feature type="domain" description="Sphingomyelin synthase-like" evidence="10">
    <location>
        <begin position="193"/>
        <end position="265"/>
    </location>
</feature>
<evidence type="ECO:0000313" key="11">
    <source>
        <dbReference type="EMBL" id="CEF67706.1"/>
    </source>
</evidence>
<dbReference type="GO" id="GO:0000139">
    <property type="term" value="C:Golgi membrane"/>
    <property type="evidence" value="ECO:0007669"/>
    <property type="project" value="TreeGrafter"/>
</dbReference>
<name>A0A090LD71_STRRB</name>
<keyword evidence="6 9" id="KW-1133">Transmembrane helix</keyword>
<keyword evidence="3" id="KW-0808">Transferase</keyword>
<dbReference type="Pfam" id="PF14360">
    <property type="entry name" value="PAP2_C"/>
    <property type="match status" value="1"/>
</dbReference>
<keyword evidence="7" id="KW-0443">Lipid metabolism</keyword>
<evidence type="ECO:0000256" key="7">
    <source>
        <dbReference type="ARBA" id="ARBA00023098"/>
    </source>
</evidence>
<dbReference type="PANTHER" id="PTHR21290">
    <property type="entry name" value="SPHINGOMYELIN SYNTHETASE"/>
    <property type="match status" value="1"/>
</dbReference>
<comment type="subcellular location">
    <subcellularLocation>
        <location evidence="1">Membrane</location>
        <topology evidence="1">Multi-pass membrane protein</topology>
    </subcellularLocation>
</comment>
<dbReference type="OMA" id="HWPLRCP"/>
<evidence type="ECO:0000256" key="1">
    <source>
        <dbReference type="ARBA" id="ARBA00004141"/>
    </source>
</evidence>
<dbReference type="PANTHER" id="PTHR21290:SF27">
    <property type="entry name" value="PHOSPHATIDYLCHOLINE:CERAMIDE CHOLINEPHOSPHOTRANSFERASE 1"/>
    <property type="match status" value="1"/>
</dbReference>
<evidence type="ECO:0000256" key="3">
    <source>
        <dbReference type="ARBA" id="ARBA00022679"/>
    </source>
</evidence>
<dbReference type="GO" id="GO:0047493">
    <property type="term" value="F:ceramide cholinephosphotransferase activity"/>
    <property type="evidence" value="ECO:0007669"/>
    <property type="project" value="TreeGrafter"/>
</dbReference>
<dbReference type="InterPro" id="IPR045221">
    <property type="entry name" value="Sphingomyelin_synth-like"/>
</dbReference>
<feature type="transmembrane region" description="Helical" evidence="9">
    <location>
        <begin position="222"/>
        <end position="240"/>
    </location>
</feature>
<evidence type="ECO:0000259" key="10">
    <source>
        <dbReference type="Pfam" id="PF14360"/>
    </source>
</evidence>
<keyword evidence="12" id="KW-1185">Reference proteome</keyword>
<feature type="transmembrane region" description="Helical" evidence="9">
    <location>
        <begin position="128"/>
        <end position="146"/>
    </location>
</feature>
<evidence type="ECO:0000313" key="14">
    <source>
        <dbReference type="WormBase" id="SRAE_2000236700"/>
    </source>
</evidence>
<dbReference type="GO" id="GO:0006686">
    <property type="term" value="P:sphingomyelin biosynthetic process"/>
    <property type="evidence" value="ECO:0007669"/>
    <property type="project" value="TreeGrafter"/>
</dbReference>
<dbReference type="STRING" id="34506.A0A090LD71"/>
<evidence type="ECO:0000313" key="13">
    <source>
        <dbReference type="WBParaSite" id="SRAE_2000236700.1"/>
    </source>
</evidence>
<keyword evidence="4 9" id="KW-0812">Transmembrane</keyword>
<comment type="similarity">
    <text evidence="2">Belongs to the sphingomyelin synthase family.</text>
</comment>